<keyword evidence="3" id="KW-1185">Reference proteome</keyword>
<name>A0A3N4J7C4_9PEZI</name>
<feature type="region of interest" description="Disordered" evidence="1">
    <location>
        <begin position="22"/>
        <end position="63"/>
    </location>
</feature>
<reference evidence="2 3" key="1">
    <citation type="journal article" date="2018" name="Nat. Ecol. Evol.">
        <title>Pezizomycetes genomes reveal the molecular basis of ectomycorrhizal truffle lifestyle.</title>
        <authorList>
            <person name="Murat C."/>
            <person name="Payen T."/>
            <person name="Noel B."/>
            <person name="Kuo A."/>
            <person name="Morin E."/>
            <person name="Chen J."/>
            <person name="Kohler A."/>
            <person name="Krizsan K."/>
            <person name="Balestrini R."/>
            <person name="Da Silva C."/>
            <person name="Montanini B."/>
            <person name="Hainaut M."/>
            <person name="Levati E."/>
            <person name="Barry K.W."/>
            <person name="Belfiori B."/>
            <person name="Cichocki N."/>
            <person name="Clum A."/>
            <person name="Dockter R.B."/>
            <person name="Fauchery L."/>
            <person name="Guy J."/>
            <person name="Iotti M."/>
            <person name="Le Tacon F."/>
            <person name="Lindquist E.A."/>
            <person name="Lipzen A."/>
            <person name="Malagnac F."/>
            <person name="Mello A."/>
            <person name="Molinier V."/>
            <person name="Miyauchi S."/>
            <person name="Poulain J."/>
            <person name="Riccioni C."/>
            <person name="Rubini A."/>
            <person name="Sitrit Y."/>
            <person name="Splivallo R."/>
            <person name="Traeger S."/>
            <person name="Wang M."/>
            <person name="Zifcakova L."/>
            <person name="Wipf D."/>
            <person name="Zambonelli A."/>
            <person name="Paolocci F."/>
            <person name="Nowrousian M."/>
            <person name="Ottonello S."/>
            <person name="Baldrian P."/>
            <person name="Spatafora J.W."/>
            <person name="Henrissat B."/>
            <person name="Nagy L.G."/>
            <person name="Aury J.M."/>
            <person name="Wincker P."/>
            <person name="Grigoriev I.V."/>
            <person name="Bonfante P."/>
            <person name="Martin F.M."/>
        </authorList>
    </citation>
    <scope>NUCLEOTIDE SEQUENCE [LARGE SCALE GENOMIC DNA]</scope>
    <source>
        <strain evidence="2 3">120613-1</strain>
    </source>
</reference>
<feature type="compositionally biased region" description="Basic and acidic residues" evidence="1">
    <location>
        <begin position="22"/>
        <end position="34"/>
    </location>
</feature>
<evidence type="ECO:0000313" key="3">
    <source>
        <dbReference type="Proteomes" id="UP000276215"/>
    </source>
</evidence>
<organism evidence="2 3">
    <name type="scientific">Choiromyces venosus 120613-1</name>
    <dbReference type="NCBI Taxonomy" id="1336337"/>
    <lineage>
        <taxon>Eukaryota</taxon>
        <taxon>Fungi</taxon>
        <taxon>Dikarya</taxon>
        <taxon>Ascomycota</taxon>
        <taxon>Pezizomycotina</taxon>
        <taxon>Pezizomycetes</taxon>
        <taxon>Pezizales</taxon>
        <taxon>Tuberaceae</taxon>
        <taxon>Choiromyces</taxon>
    </lineage>
</organism>
<evidence type="ECO:0000313" key="2">
    <source>
        <dbReference type="EMBL" id="RPA92918.1"/>
    </source>
</evidence>
<accession>A0A3N4J7C4</accession>
<dbReference type="Proteomes" id="UP000276215">
    <property type="component" value="Unassembled WGS sequence"/>
</dbReference>
<proteinExistence type="predicted"/>
<dbReference type="EMBL" id="ML120463">
    <property type="protein sequence ID" value="RPA92918.1"/>
    <property type="molecule type" value="Genomic_DNA"/>
</dbReference>
<sequence>MITVLALAIVYKRALESRPKKKIIREQESQKDGQTKPADYWKSIGRAPTEDKAASKTTTGLPP</sequence>
<protein>
    <submittedName>
        <fullName evidence="2">Uncharacterized protein</fullName>
    </submittedName>
</protein>
<dbReference type="AlphaFoldDB" id="A0A3N4J7C4"/>
<gene>
    <name evidence="2" type="ORF">L873DRAFT_1816897</name>
</gene>
<evidence type="ECO:0000256" key="1">
    <source>
        <dbReference type="SAM" id="MobiDB-lite"/>
    </source>
</evidence>